<gene>
    <name evidence="9" type="ORF">BV898_01081</name>
</gene>
<dbReference type="InterPro" id="IPR050339">
    <property type="entry name" value="CC_SR_Kinase"/>
</dbReference>
<dbReference type="Pfam" id="PF00069">
    <property type="entry name" value="Pkinase"/>
    <property type="match status" value="1"/>
</dbReference>
<sequence>MNRIPHTPLPALRKSRHAQLDSPVLLMKQPCFDEDDDMEQDSPKADLSIMRRNFCGMGVADDSMNASFNLSIDASPGFSEESGIGHSVSSATPSPDDKFTRTHGVSSTPALSSWHAPPGSGRRSRQSIGEVPGTPIKSKRGPRISLNGGSTLARSEGVVYSIQEECNFNPFSADPLVVQDRDEHGKKRMLSTPDASRSSLTAPESGYGSHKHKTLKTEKVVFSLGTPLESLQKISLGGSGHSSPNSRYEAEFVELDVIGSGHFGRVTKVRKRLDGVTYAIKRTQESVQKTSFSSDVVREVFALAALEWNPNVLRYFSSWIEGGHLYIQSEYCDAGTLGQQIEQYNKLDGKKFDEEDIRRIVRQAGNGLAFLHEQALVHLDVKPDNILISYRRRVTSGSKDGSRPGSATPDDDQGKFIYKIGDLGHVRSFRHGPVTNCMDGDRDYLAPEILHDMEGVLHDAPKADVYSLGITLFVTARVNRNPVIASNLDGIERRNGLIPGVVDLALALNQLFQSMTASDPSHRPTMYEVISSPCIHTAHKTNEELQMDLHIAHMENTALTKQLANANRVSLKGYAPAKPKILLIGRNKIRSVSTQAF</sequence>
<dbReference type="PANTHER" id="PTHR11042:SF185">
    <property type="entry name" value="WEE1-LIKE PROTEIN KINASE"/>
    <property type="match status" value="1"/>
</dbReference>
<evidence type="ECO:0000313" key="10">
    <source>
        <dbReference type="Proteomes" id="UP000192578"/>
    </source>
</evidence>
<dbReference type="Proteomes" id="UP000192578">
    <property type="component" value="Unassembled WGS sequence"/>
</dbReference>
<feature type="region of interest" description="Disordered" evidence="7">
    <location>
        <begin position="79"/>
        <end position="150"/>
    </location>
</feature>
<dbReference type="EMBL" id="MTYJ01000003">
    <property type="protein sequence ID" value="OQV25403.1"/>
    <property type="molecule type" value="Genomic_DNA"/>
</dbReference>
<evidence type="ECO:0000259" key="8">
    <source>
        <dbReference type="PROSITE" id="PS50011"/>
    </source>
</evidence>
<dbReference type="InterPro" id="IPR008271">
    <property type="entry name" value="Ser/Thr_kinase_AS"/>
</dbReference>
<dbReference type="InterPro" id="IPR000719">
    <property type="entry name" value="Prot_kinase_dom"/>
</dbReference>
<evidence type="ECO:0000256" key="1">
    <source>
        <dbReference type="ARBA" id="ARBA00022679"/>
    </source>
</evidence>
<keyword evidence="1" id="KW-0808">Transferase</keyword>
<dbReference type="PROSITE" id="PS00108">
    <property type="entry name" value="PROTEIN_KINASE_ST"/>
    <property type="match status" value="1"/>
</dbReference>
<evidence type="ECO:0000256" key="4">
    <source>
        <dbReference type="ARBA" id="ARBA00022840"/>
    </source>
</evidence>
<evidence type="ECO:0000256" key="6">
    <source>
        <dbReference type="PROSITE-ProRule" id="PRU10141"/>
    </source>
</evidence>
<keyword evidence="4 6" id="KW-0067">ATP-binding</keyword>
<evidence type="ECO:0000256" key="7">
    <source>
        <dbReference type="SAM" id="MobiDB-lite"/>
    </source>
</evidence>
<dbReference type="GO" id="GO:0005737">
    <property type="term" value="C:cytoplasm"/>
    <property type="evidence" value="ECO:0007669"/>
    <property type="project" value="TreeGrafter"/>
</dbReference>
<dbReference type="Gene3D" id="3.30.200.20">
    <property type="entry name" value="Phosphorylase Kinase, domain 1"/>
    <property type="match status" value="1"/>
</dbReference>
<feature type="region of interest" description="Disordered" evidence="7">
    <location>
        <begin position="182"/>
        <end position="212"/>
    </location>
</feature>
<protein>
    <submittedName>
        <fullName evidence="9">Wee1-like protein kinase</fullName>
    </submittedName>
</protein>
<dbReference type="InterPro" id="IPR017441">
    <property type="entry name" value="Protein_kinase_ATP_BS"/>
</dbReference>
<dbReference type="GO" id="GO:0004713">
    <property type="term" value="F:protein tyrosine kinase activity"/>
    <property type="evidence" value="ECO:0007669"/>
    <property type="project" value="TreeGrafter"/>
</dbReference>
<evidence type="ECO:0000256" key="3">
    <source>
        <dbReference type="ARBA" id="ARBA00022777"/>
    </source>
</evidence>
<keyword evidence="10" id="KW-1185">Reference proteome</keyword>
<comment type="similarity">
    <text evidence="5">Belongs to the protein kinase superfamily. Ser/Thr protein kinase family. GCN2 subfamily.</text>
</comment>
<feature type="region of interest" description="Disordered" evidence="7">
    <location>
        <begin position="395"/>
        <end position="414"/>
    </location>
</feature>
<organism evidence="9 10">
    <name type="scientific">Hypsibius exemplaris</name>
    <name type="common">Freshwater tardigrade</name>
    <dbReference type="NCBI Taxonomy" id="2072580"/>
    <lineage>
        <taxon>Eukaryota</taxon>
        <taxon>Metazoa</taxon>
        <taxon>Ecdysozoa</taxon>
        <taxon>Tardigrada</taxon>
        <taxon>Eutardigrada</taxon>
        <taxon>Parachela</taxon>
        <taxon>Hypsibioidea</taxon>
        <taxon>Hypsibiidae</taxon>
        <taxon>Hypsibius</taxon>
    </lineage>
</organism>
<proteinExistence type="inferred from homology"/>
<evidence type="ECO:0000256" key="5">
    <source>
        <dbReference type="ARBA" id="ARBA00037982"/>
    </source>
</evidence>
<dbReference type="SUPFAM" id="SSF56112">
    <property type="entry name" value="Protein kinase-like (PK-like)"/>
    <property type="match status" value="1"/>
</dbReference>
<dbReference type="InterPro" id="IPR011009">
    <property type="entry name" value="Kinase-like_dom_sf"/>
</dbReference>
<dbReference type="PROSITE" id="PS50011">
    <property type="entry name" value="PROTEIN_KINASE_DOM"/>
    <property type="match status" value="1"/>
</dbReference>
<accession>A0A1W0XD51</accession>
<keyword evidence="2 6" id="KW-0547">Nucleotide-binding</keyword>
<reference evidence="10" key="1">
    <citation type="submission" date="2017-01" db="EMBL/GenBank/DDBJ databases">
        <title>Comparative genomics of anhydrobiosis in the tardigrade Hypsibius dujardini.</title>
        <authorList>
            <person name="Yoshida Y."/>
            <person name="Koutsovoulos G."/>
            <person name="Laetsch D."/>
            <person name="Stevens L."/>
            <person name="Kumar S."/>
            <person name="Horikawa D."/>
            <person name="Ishino K."/>
            <person name="Komine S."/>
            <person name="Tomita M."/>
            <person name="Blaxter M."/>
            <person name="Arakawa K."/>
        </authorList>
    </citation>
    <scope>NUCLEOTIDE SEQUENCE [LARGE SCALE GENOMIC DNA]</scope>
    <source>
        <strain evidence="10">Z151</strain>
    </source>
</reference>
<dbReference type="PROSITE" id="PS00107">
    <property type="entry name" value="PROTEIN_KINASE_ATP"/>
    <property type="match status" value="1"/>
</dbReference>
<dbReference type="GO" id="GO:0005634">
    <property type="term" value="C:nucleus"/>
    <property type="evidence" value="ECO:0007669"/>
    <property type="project" value="TreeGrafter"/>
</dbReference>
<dbReference type="GO" id="GO:0005524">
    <property type="term" value="F:ATP binding"/>
    <property type="evidence" value="ECO:0007669"/>
    <property type="project" value="UniProtKB-UniRule"/>
</dbReference>
<evidence type="ECO:0000256" key="2">
    <source>
        <dbReference type="ARBA" id="ARBA00022741"/>
    </source>
</evidence>
<dbReference type="OrthoDB" id="5337378at2759"/>
<feature type="compositionally biased region" description="Polar residues" evidence="7">
    <location>
        <begin position="193"/>
        <end position="202"/>
    </location>
</feature>
<dbReference type="AlphaFoldDB" id="A0A1W0XD51"/>
<keyword evidence="3 9" id="KW-0418">Kinase</keyword>
<feature type="binding site" evidence="6">
    <location>
        <position position="281"/>
    </location>
    <ligand>
        <name>ATP</name>
        <dbReference type="ChEBI" id="CHEBI:30616"/>
    </ligand>
</feature>
<feature type="domain" description="Protein kinase" evidence="8">
    <location>
        <begin position="252"/>
        <end position="535"/>
    </location>
</feature>
<comment type="caution">
    <text evidence="9">The sequence shown here is derived from an EMBL/GenBank/DDBJ whole genome shotgun (WGS) entry which is preliminary data.</text>
</comment>
<dbReference type="Gene3D" id="1.10.510.10">
    <property type="entry name" value="Transferase(Phosphotransferase) domain 1"/>
    <property type="match status" value="1"/>
</dbReference>
<dbReference type="PANTHER" id="PTHR11042">
    <property type="entry name" value="EUKARYOTIC TRANSLATION INITIATION FACTOR 2-ALPHA KINASE EIF2-ALPHA KINASE -RELATED"/>
    <property type="match status" value="1"/>
</dbReference>
<dbReference type="SMART" id="SM00220">
    <property type="entry name" value="S_TKc"/>
    <property type="match status" value="1"/>
</dbReference>
<name>A0A1W0XD51_HYPEX</name>
<evidence type="ECO:0000313" key="9">
    <source>
        <dbReference type="EMBL" id="OQV25403.1"/>
    </source>
</evidence>